<dbReference type="AlphaFoldDB" id="A0A239GZG1"/>
<evidence type="ECO:0000256" key="2">
    <source>
        <dbReference type="SAM" id="Phobius"/>
    </source>
</evidence>
<dbReference type="OrthoDB" id="982063at2"/>
<dbReference type="InterPro" id="IPR007730">
    <property type="entry name" value="SPOR-like_dom"/>
</dbReference>
<keyword evidence="1" id="KW-0175">Coiled coil</keyword>
<keyword evidence="2" id="KW-0812">Transmembrane</keyword>
<name>A0A239GZG1_EKHLU</name>
<accession>A0A239GZG1</accession>
<evidence type="ECO:0000313" key="4">
    <source>
        <dbReference type="EMBL" id="SNS74301.1"/>
    </source>
</evidence>
<feature type="domain" description="SPOR" evidence="3">
    <location>
        <begin position="135"/>
        <end position="212"/>
    </location>
</feature>
<dbReference type="EMBL" id="FZPD01000002">
    <property type="protein sequence ID" value="SNS74301.1"/>
    <property type="molecule type" value="Genomic_DNA"/>
</dbReference>
<organism evidence="4 5">
    <name type="scientific">Ekhidna lutea</name>
    <dbReference type="NCBI Taxonomy" id="447679"/>
    <lineage>
        <taxon>Bacteria</taxon>
        <taxon>Pseudomonadati</taxon>
        <taxon>Bacteroidota</taxon>
        <taxon>Cytophagia</taxon>
        <taxon>Cytophagales</taxon>
        <taxon>Reichenbachiellaceae</taxon>
        <taxon>Ekhidna</taxon>
    </lineage>
</organism>
<sequence>MSEYSNNSSKTTGIIVIIVVVLAGLTAAWYFGMYKPEQEAKEQARLEQIAQAEAEKKRQEEAAKRKARYDQLITDADDAFDSEDWQTAQSLYTNASTFLPNEQYPKDQLALVNAKLEEIAAREARIAAGVVETVSSPTERFYVIVSSSIDDDLAMDYAKKLAQEGTSVKLVQHNYNELPFHGISVGDYETWAQAEAALSSFSNFGNVWVLKY</sequence>
<protein>
    <recommendedName>
        <fullName evidence="3">SPOR domain-containing protein</fullName>
    </recommendedName>
</protein>
<dbReference type="GO" id="GO:0042834">
    <property type="term" value="F:peptidoglycan binding"/>
    <property type="evidence" value="ECO:0007669"/>
    <property type="project" value="InterPro"/>
</dbReference>
<keyword evidence="2" id="KW-1133">Transmembrane helix</keyword>
<keyword evidence="2" id="KW-0472">Membrane</keyword>
<feature type="coiled-coil region" evidence="1">
    <location>
        <begin position="42"/>
        <end position="69"/>
    </location>
</feature>
<reference evidence="4 5" key="1">
    <citation type="submission" date="2017-06" db="EMBL/GenBank/DDBJ databases">
        <authorList>
            <person name="Kim H.J."/>
            <person name="Triplett B.A."/>
        </authorList>
    </citation>
    <scope>NUCLEOTIDE SEQUENCE [LARGE SCALE GENOMIC DNA]</scope>
    <source>
        <strain evidence="4 5">DSM 19307</strain>
    </source>
</reference>
<dbReference type="Proteomes" id="UP000198393">
    <property type="component" value="Unassembled WGS sequence"/>
</dbReference>
<evidence type="ECO:0000259" key="3">
    <source>
        <dbReference type="PROSITE" id="PS51724"/>
    </source>
</evidence>
<evidence type="ECO:0000313" key="5">
    <source>
        <dbReference type="Proteomes" id="UP000198393"/>
    </source>
</evidence>
<evidence type="ECO:0000256" key="1">
    <source>
        <dbReference type="SAM" id="Coils"/>
    </source>
</evidence>
<keyword evidence="5" id="KW-1185">Reference proteome</keyword>
<dbReference type="RefSeq" id="WP_089355832.1">
    <property type="nucleotide sequence ID" value="NZ_FZPD01000002.1"/>
</dbReference>
<gene>
    <name evidence="4" type="ORF">SAMN05421640_1070</name>
</gene>
<proteinExistence type="predicted"/>
<dbReference type="PROSITE" id="PS51724">
    <property type="entry name" value="SPOR"/>
    <property type="match status" value="1"/>
</dbReference>
<feature type="transmembrane region" description="Helical" evidence="2">
    <location>
        <begin position="12"/>
        <end position="31"/>
    </location>
</feature>